<reference evidence="1" key="1">
    <citation type="submission" date="2020-05" db="UniProtKB">
        <authorList>
            <consortium name="EnsemblMetazoa"/>
        </authorList>
    </citation>
    <scope>IDENTIFICATION</scope>
    <source>
        <strain evidence="1">TTRI</strain>
    </source>
</reference>
<accession>A0A1A9VCF1</accession>
<protein>
    <submittedName>
        <fullName evidence="1">Uncharacterized protein</fullName>
    </submittedName>
</protein>
<dbReference type="Proteomes" id="UP000078200">
    <property type="component" value="Unassembled WGS sequence"/>
</dbReference>
<evidence type="ECO:0000313" key="1">
    <source>
        <dbReference type="EnsemblMetazoa" id="GAUT032825-PA"/>
    </source>
</evidence>
<sequence length="186" mass="20915">MKKEKETNVWREAEKLLTLTRLPCSLMVGIYDTQLENKGSIPGASFEEIFEKIFQKFLLRSFWFKCFVCPHVVHLTPIAAAKIPARLRATTQRPTEAVATRSSVAWNIILAVAFICKLLRGNTNEVTTFVLLKFLLPEAAAHPSPLTSLHYVIGSDIVSNGNGLKHTLGQLRVSWGLQYRRYGKDG</sequence>
<dbReference type="AlphaFoldDB" id="A0A1A9VCF1"/>
<keyword evidence="2" id="KW-1185">Reference proteome</keyword>
<organism evidence="1 2">
    <name type="scientific">Glossina austeni</name>
    <name type="common">Savannah tsetse fly</name>
    <dbReference type="NCBI Taxonomy" id="7395"/>
    <lineage>
        <taxon>Eukaryota</taxon>
        <taxon>Metazoa</taxon>
        <taxon>Ecdysozoa</taxon>
        <taxon>Arthropoda</taxon>
        <taxon>Hexapoda</taxon>
        <taxon>Insecta</taxon>
        <taxon>Pterygota</taxon>
        <taxon>Neoptera</taxon>
        <taxon>Endopterygota</taxon>
        <taxon>Diptera</taxon>
        <taxon>Brachycera</taxon>
        <taxon>Muscomorpha</taxon>
        <taxon>Hippoboscoidea</taxon>
        <taxon>Glossinidae</taxon>
        <taxon>Glossina</taxon>
    </lineage>
</organism>
<dbReference type="EnsemblMetazoa" id="GAUT032825-RA">
    <property type="protein sequence ID" value="GAUT032825-PA"/>
    <property type="gene ID" value="GAUT032825"/>
</dbReference>
<evidence type="ECO:0000313" key="2">
    <source>
        <dbReference type="Proteomes" id="UP000078200"/>
    </source>
</evidence>
<proteinExistence type="predicted"/>
<dbReference type="VEuPathDB" id="VectorBase:GAUT032825"/>
<name>A0A1A9VCF1_GLOAU</name>